<dbReference type="Proteomes" id="UP000256629">
    <property type="component" value="Unassembled WGS sequence"/>
</dbReference>
<evidence type="ECO:0000256" key="6">
    <source>
        <dbReference type="ARBA" id="ARBA00023034"/>
    </source>
</evidence>
<dbReference type="PANTHER" id="PTHR13572:SF4">
    <property type="entry name" value="RE57134P"/>
    <property type="match status" value="1"/>
</dbReference>
<keyword evidence="4" id="KW-0735">Signal-anchor</keyword>
<dbReference type="GO" id="GO:0004559">
    <property type="term" value="F:alpha-mannosidase activity"/>
    <property type="evidence" value="ECO:0007669"/>
    <property type="project" value="TreeGrafter"/>
</dbReference>
<gene>
    <name evidence="8" type="ORF">DFQ02_106152</name>
</gene>
<keyword evidence="2" id="KW-0812">Transmembrane</keyword>
<keyword evidence="6" id="KW-0333">Golgi apparatus</keyword>
<keyword evidence="3" id="KW-0378">Hydrolase</keyword>
<evidence type="ECO:0000313" key="8">
    <source>
        <dbReference type="EMBL" id="RED47525.1"/>
    </source>
</evidence>
<reference evidence="8 9" key="1">
    <citation type="submission" date="2018-07" db="EMBL/GenBank/DDBJ databases">
        <title>Genomic Encyclopedia of Type Strains, Phase III (KMG-III): the genomes of soil and plant-associated and newly described type strains.</title>
        <authorList>
            <person name="Whitman W."/>
        </authorList>
    </citation>
    <scope>NUCLEOTIDE SEQUENCE [LARGE SCALE GENOMIC DNA]</scope>
    <source>
        <strain evidence="8 9">CECT 8487</strain>
    </source>
</reference>
<comment type="caution">
    <text evidence="8">The sequence shown here is derived from an EMBL/GenBank/DDBJ whole genome shotgun (WGS) entry which is preliminary data.</text>
</comment>
<dbReference type="InterPro" id="IPR026071">
    <property type="entry name" value="Glyco_Hydrolase_99"/>
</dbReference>
<evidence type="ECO:0000256" key="7">
    <source>
        <dbReference type="ARBA" id="ARBA00023136"/>
    </source>
</evidence>
<dbReference type="Pfam" id="PF16317">
    <property type="entry name" value="Glyco_hydro_99"/>
    <property type="match status" value="1"/>
</dbReference>
<dbReference type="OrthoDB" id="976137at2"/>
<dbReference type="AlphaFoldDB" id="A0A3D9HDI6"/>
<evidence type="ECO:0000256" key="3">
    <source>
        <dbReference type="ARBA" id="ARBA00022801"/>
    </source>
</evidence>
<sequence>MKLPLPLFVFFIFLATSCKQNKEDVQESEVFNNAHIFYYNWYGSQKKDGEYRHWAHEVMPHWSDSTWNNIKGFLGGDDIGANFYPQLGCYSSNDKDVISEHFKLIKEAGVGVCVMSWWGKDSFEDKSMLIYLELAEKYNIKIAFHIEPFYKTIEAFKDAINYLNMSYGKHSSIFRIQGKPLFYVYDSYKLDKSAWSSLLETNGKISIRNTKNDGVFIGLWVHENEEDFFTDSGFDGFYTYFASDGFVYGSTTANWSYLSKFAKTNRLLFIPSVGPGYLDTRIRPWNDENTKHRNNGSYYKDMFRKAIAQNTEFISITSFNEWHEGTQIEPAIPKRILDFTYEDYDETPDYYINLTKNLISEYQNKTK</sequence>
<evidence type="ECO:0000313" key="9">
    <source>
        <dbReference type="Proteomes" id="UP000256629"/>
    </source>
</evidence>
<dbReference type="Gene3D" id="3.20.20.80">
    <property type="entry name" value="Glycosidases"/>
    <property type="match status" value="1"/>
</dbReference>
<dbReference type="CDD" id="cd11574">
    <property type="entry name" value="GH99"/>
    <property type="match status" value="1"/>
</dbReference>
<keyword evidence="5" id="KW-1133">Transmembrane helix</keyword>
<keyword evidence="9" id="KW-1185">Reference proteome</keyword>
<evidence type="ECO:0000256" key="1">
    <source>
        <dbReference type="ARBA" id="ARBA00004323"/>
    </source>
</evidence>
<dbReference type="PANTHER" id="PTHR13572">
    <property type="entry name" value="ENDO-ALPHA-1,2-MANNOSIDASE"/>
    <property type="match status" value="1"/>
</dbReference>
<organism evidence="8 9">
    <name type="scientific">Seonamhaeicola aphaedonensis</name>
    <dbReference type="NCBI Taxonomy" id="1461338"/>
    <lineage>
        <taxon>Bacteria</taxon>
        <taxon>Pseudomonadati</taxon>
        <taxon>Bacteroidota</taxon>
        <taxon>Flavobacteriia</taxon>
        <taxon>Flavobacteriales</taxon>
        <taxon>Flavobacteriaceae</taxon>
    </lineage>
</organism>
<dbReference type="PROSITE" id="PS51257">
    <property type="entry name" value="PROKAR_LIPOPROTEIN"/>
    <property type="match status" value="1"/>
</dbReference>
<evidence type="ECO:0000256" key="4">
    <source>
        <dbReference type="ARBA" id="ARBA00022968"/>
    </source>
</evidence>
<comment type="subcellular location">
    <subcellularLocation>
        <location evidence="1">Golgi apparatus membrane</location>
        <topology evidence="1">Single-pass type II membrane protein</topology>
    </subcellularLocation>
</comment>
<evidence type="ECO:0000256" key="5">
    <source>
        <dbReference type="ARBA" id="ARBA00022989"/>
    </source>
</evidence>
<accession>A0A3D9HDI6</accession>
<dbReference type="EMBL" id="QRDX01000006">
    <property type="protein sequence ID" value="RED47525.1"/>
    <property type="molecule type" value="Genomic_DNA"/>
</dbReference>
<keyword evidence="7" id="KW-0472">Membrane</keyword>
<evidence type="ECO:0000256" key="2">
    <source>
        <dbReference type="ARBA" id="ARBA00022692"/>
    </source>
</evidence>
<proteinExistence type="predicted"/>
<dbReference type="RefSeq" id="WP_116524499.1">
    <property type="nucleotide sequence ID" value="NZ_QRDX01000006.1"/>
</dbReference>
<protein>
    <submittedName>
        <fullName evidence="8">Glycoprotein endo-alpha-1,2-mannosidase</fullName>
    </submittedName>
</protein>
<name>A0A3D9HDI6_9FLAO</name>